<dbReference type="Proteomes" id="UP001107558">
    <property type="component" value="Chromosome 1"/>
</dbReference>
<evidence type="ECO:0000256" key="4">
    <source>
        <dbReference type="ARBA" id="ARBA00023242"/>
    </source>
</evidence>
<evidence type="ECO:0000256" key="3">
    <source>
        <dbReference type="ARBA" id="ARBA00023054"/>
    </source>
</evidence>
<dbReference type="InterPro" id="IPR039754">
    <property type="entry name" value="Esf1"/>
</dbReference>
<keyword evidence="4" id="KW-0539">Nucleus</keyword>
<name>A0A9J6CG10_POLVA</name>
<evidence type="ECO:0000259" key="7">
    <source>
        <dbReference type="Pfam" id="PF25121"/>
    </source>
</evidence>
<comment type="similarity">
    <text evidence="2">Belongs to the ESF1 family.</text>
</comment>
<evidence type="ECO:0000256" key="2">
    <source>
        <dbReference type="ARBA" id="ARBA00009087"/>
    </source>
</evidence>
<evidence type="ECO:0000256" key="5">
    <source>
        <dbReference type="SAM" id="MobiDB-lite"/>
    </source>
</evidence>
<feature type="region of interest" description="Disordered" evidence="5">
    <location>
        <begin position="414"/>
        <end position="535"/>
    </location>
</feature>
<comment type="caution">
    <text evidence="8">The sequence shown here is derived from an EMBL/GenBank/DDBJ whole genome shotgun (WGS) entry which is preliminary data.</text>
</comment>
<keyword evidence="3" id="KW-0175">Coiled coil</keyword>
<protein>
    <recommendedName>
        <fullName evidence="10">NUC153 domain-containing protein</fullName>
    </recommendedName>
</protein>
<dbReference type="Pfam" id="PF25121">
    <property type="entry name" value="RRM_ESF1"/>
    <property type="match status" value="1"/>
</dbReference>
<evidence type="ECO:0000313" key="9">
    <source>
        <dbReference type="Proteomes" id="UP001107558"/>
    </source>
</evidence>
<feature type="region of interest" description="Disordered" evidence="5">
    <location>
        <begin position="369"/>
        <end position="390"/>
    </location>
</feature>
<feature type="compositionally biased region" description="Basic residues" evidence="5">
    <location>
        <begin position="458"/>
        <end position="471"/>
    </location>
</feature>
<feature type="compositionally biased region" description="Acidic residues" evidence="5">
    <location>
        <begin position="132"/>
        <end position="144"/>
    </location>
</feature>
<dbReference type="PANTHER" id="PTHR12202">
    <property type="entry name" value="ESF1 HOMOLOG"/>
    <property type="match status" value="1"/>
</dbReference>
<comment type="subcellular location">
    <subcellularLocation>
        <location evidence="1">Nucleus</location>
        <location evidence="1">Nucleolus</location>
    </subcellularLocation>
</comment>
<proteinExistence type="inferred from homology"/>
<accession>A0A9J6CG10</accession>
<reference evidence="8" key="1">
    <citation type="submission" date="2021-03" db="EMBL/GenBank/DDBJ databases">
        <title>Chromosome level genome of the anhydrobiotic midge Polypedilum vanderplanki.</title>
        <authorList>
            <person name="Yoshida Y."/>
            <person name="Kikawada T."/>
            <person name="Gusev O."/>
        </authorList>
    </citation>
    <scope>NUCLEOTIDE SEQUENCE</scope>
    <source>
        <strain evidence="8">NIAS01</strain>
        <tissue evidence="8">Whole body or cell culture</tissue>
    </source>
</reference>
<dbReference type="OrthoDB" id="431825at2759"/>
<dbReference type="GO" id="GO:0003723">
    <property type="term" value="F:RNA binding"/>
    <property type="evidence" value="ECO:0007669"/>
    <property type="project" value="TreeGrafter"/>
</dbReference>
<dbReference type="AlphaFoldDB" id="A0A9J6CG10"/>
<dbReference type="Pfam" id="PF08159">
    <property type="entry name" value="NUC153"/>
    <property type="match status" value="1"/>
</dbReference>
<sequence>MSKKEDIYKDERFAHLLKNPRFKTIPKKEAKVKIDNRFKPMFENENFNIQYNVDKYGRKVNKKSAENLKNYYDLGSSESSDEDNEETREENDLIPGNALIKGGNIMPDTLKNKLKDMEVDYIRGEGILQSDSSDEESSEEDDEVTIEHNWGELDRDADTTDESTRRIACLHMDWDRIRAVDIMVLCNSFIPAGAGSILSVKIYPSEFGKQRMAEEELKGPKEITSIQADAEEEPIDEEDEAYVEKLREYQLNRLKYYYAVVEFDSVKCADIVYKECDGLEYESTSNRLDLRFIPDDMEFDDEPKDVCLELPELSKYEPRIFFTSALQHAKVELTWDETDISRKEVSEKLFSEKSKEISDRDLRKYVAFSSESENEEESEANNSDHDLIETKKNGKSKIDLYKALLDEINQKENEKKKRQVEMEYTWGVGGSDKKIPSSNENSEEENDKNLTPFEKMLEKKKQKKKLKKENRKKQLEGDDESQENGYSSSDFDDIDMNDPYFAEEFANDEYKMPSRKGKKKAIDKNKNDSEDEEKVNAQKALELLLHDDKDEKSHFSLKKIQESEDMSSKKKKRKLKKMKKKGIDNIEEVEDNFKINIQDERFSAVFSQPEFNIDPTDPGFKKTKGMEKIIEEKIKRRHNIDKSNNSIPPEKKQKTNTSLNMLVKSIKRKVGK</sequence>
<feature type="region of interest" description="Disordered" evidence="5">
    <location>
        <begin position="637"/>
        <end position="672"/>
    </location>
</feature>
<dbReference type="GO" id="GO:0005730">
    <property type="term" value="C:nucleolus"/>
    <property type="evidence" value="ECO:0007669"/>
    <property type="project" value="UniProtKB-SubCell"/>
</dbReference>
<gene>
    <name evidence="8" type="ORF">PVAND_010051</name>
</gene>
<feature type="region of interest" description="Disordered" evidence="5">
    <location>
        <begin position="125"/>
        <end position="146"/>
    </location>
</feature>
<dbReference type="InterPro" id="IPR012580">
    <property type="entry name" value="NUC153"/>
</dbReference>
<feature type="compositionally biased region" description="Acidic residues" evidence="5">
    <location>
        <begin position="79"/>
        <end position="89"/>
    </location>
</feature>
<feature type="region of interest" description="Disordered" evidence="5">
    <location>
        <begin position="71"/>
        <end position="98"/>
    </location>
</feature>
<evidence type="ECO:0008006" key="10">
    <source>
        <dbReference type="Google" id="ProtNLM"/>
    </source>
</evidence>
<keyword evidence="9" id="KW-1185">Reference proteome</keyword>
<evidence type="ECO:0000313" key="8">
    <source>
        <dbReference type="EMBL" id="KAG5680550.1"/>
    </source>
</evidence>
<feature type="compositionally biased region" description="Basic and acidic residues" evidence="5">
    <location>
        <begin position="559"/>
        <end position="568"/>
    </location>
</feature>
<evidence type="ECO:0000259" key="6">
    <source>
        <dbReference type="Pfam" id="PF08159"/>
    </source>
</evidence>
<feature type="region of interest" description="Disordered" evidence="5">
    <location>
        <begin position="559"/>
        <end position="581"/>
    </location>
</feature>
<dbReference type="EMBL" id="JADBJN010000001">
    <property type="protein sequence ID" value="KAG5680550.1"/>
    <property type="molecule type" value="Genomic_DNA"/>
</dbReference>
<evidence type="ECO:0000256" key="1">
    <source>
        <dbReference type="ARBA" id="ARBA00004604"/>
    </source>
</evidence>
<dbReference type="InterPro" id="IPR056750">
    <property type="entry name" value="RRM_ESF1"/>
</dbReference>
<organism evidence="8 9">
    <name type="scientific">Polypedilum vanderplanki</name>
    <name type="common">Sleeping chironomid midge</name>
    <dbReference type="NCBI Taxonomy" id="319348"/>
    <lineage>
        <taxon>Eukaryota</taxon>
        <taxon>Metazoa</taxon>
        <taxon>Ecdysozoa</taxon>
        <taxon>Arthropoda</taxon>
        <taxon>Hexapoda</taxon>
        <taxon>Insecta</taxon>
        <taxon>Pterygota</taxon>
        <taxon>Neoptera</taxon>
        <taxon>Endopterygota</taxon>
        <taxon>Diptera</taxon>
        <taxon>Nematocera</taxon>
        <taxon>Chironomoidea</taxon>
        <taxon>Chironomidae</taxon>
        <taxon>Chironominae</taxon>
        <taxon>Polypedilum</taxon>
        <taxon>Polypedilum</taxon>
    </lineage>
</organism>
<dbReference type="PANTHER" id="PTHR12202:SF0">
    <property type="entry name" value="ESF1 HOMOLOG"/>
    <property type="match status" value="1"/>
</dbReference>
<feature type="compositionally biased region" description="Basic residues" evidence="5">
    <location>
        <begin position="569"/>
        <end position="580"/>
    </location>
</feature>
<feature type="domain" description="NUC153" evidence="6">
    <location>
        <begin position="599"/>
        <end position="627"/>
    </location>
</feature>
<dbReference type="GO" id="GO:0006364">
    <property type="term" value="P:rRNA processing"/>
    <property type="evidence" value="ECO:0007669"/>
    <property type="project" value="InterPro"/>
</dbReference>
<feature type="domain" description="ESF1 RRM" evidence="7">
    <location>
        <begin position="164"/>
        <end position="307"/>
    </location>
</feature>